<organism evidence="1 2">
    <name type="scientific">Dallia pectoralis</name>
    <name type="common">Alaska blackfish</name>
    <dbReference type="NCBI Taxonomy" id="75939"/>
    <lineage>
        <taxon>Eukaryota</taxon>
        <taxon>Metazoa</taxon>
        <taxon>Chordata</taxon>
        <taxon>Craniata</taxon>
        <taxon>Vertebrata</taxon>
        <taxon>Euteleostomi</taxon>
        <taxon>Actinopterygii</taxon>
        <taxon>Neopterygii</taxon>
        <taxon>Teleostei</taxon>
        <taxon>Protacanthopterygii</taxon>
        <taxon>Esociformes</taxon>
        <taxon>Umbridae</taxon>
        <taxon>Dallia</taxon>
    </lineage>
</organism>
<sequence length="112" mass="12531">MNSSSPPPEHIYDWPLPEHIDDLFPSPEHVEAKAAAPPAAVEQWSAPLSKQAEPPPALEPRLWNHPQGWFMMVGVQCCLVFEELACLGSATTLLQLRRRNSVILCYEKPFAT</sequence>
<gene>
    <name evidence="1" type="ORF">DPEC_G00174880</name>
</gene>
<comment type="caution">
    <text evidence="1">The sequence shown here is derived from an EMBL/GenBank/DDBJ whole genome shotgun (WGS) entry which is preliminary data.</text>
</comment>
<keyword evidence="2" id="KW-1185">Reference proteome</keyword>
<accession>A0ACC2GE16</accession>
<dbReference type="Proteomes" id="UP001157502">
    <property type="component" value="Chromosome 14"/>
</dbReference>
<reference evidence="1" key="1">
    <citation type="submission" date="2021-05" db="EMBL/GenBank/DDBJ databases">
        <authorList>
            <person name="Pan Q."/>
            <person name="Jouanno E."/>
            <person name="Zahm M."/>
            <person name="Klopp C."/>
            <person name="Cabau C."/>
            <person name="Louis A."/>
            <person name="Berthelot C."/>
            <person name="Parey E."/>
            <person name="Roest Crollius H."/>
            <person name="Montfort J."/>
            <person name="Robinson-Rechavi M."/>
            <person name="Bouchez O."/>
            <person name="Lampietro C."/>
            <person name="Lopez Roques C."/>
            <person name="Donnadieu C."/>
            <person name="Postlethwait J."/>
            <person name="Bobe J."/>
            <person name="Dillon D."/>
            <person name="Chandos A."/>
            <person name="von Hippel F."/>
            <person name="Guiguen Y."/>
        </authorList>
    </citation>
    <scope>NUCLEOTIDE SEQUENCE</scope>
    <source>
        <strain evidence="1">YG-Jan2019</strain>
    </source>
</reference>
<evidence type="ECO:0000313" key="1">
    <source>
        <dbReference type="EMBL" id="KAJ8001964.1"/>
    </source>
</evidence>
<name>A0ACC2GE16_DALPE</name>
<dbReference type="EMBL" id="CM055741">
    <property type="protein sequence ID" value="KAJ8001964.1"/>
    <property type="molecule type" value="Genomic_DNA"/>
</dbReference>
<protein>
    <submittedName>
        <fullName evidence="1">Uncharacterized protein</fullName>
    </submittedName>
</protein>
<proteinExistence type="predicted"/>
<evidence type="ECO:0000313" key="2">
    <source>
        <dbReference type="Proteomes" id="UP001157502"/>
    </source>
</evidence>